<feature type="domain" description="B30.2/SPRY" evidence="7">
    <location>
        <begin position="209"/>
        <end position="402"/>
    </location>
</feature>
<dbReference type="SMART" id="SM00449">
    <property type="entry name" value="SPRY"/>
    <property type="match status" value="1"/>
</dbReference>
<accession>A0A6J2WX93</accession>
<dbReference type="SMART" id="SM00336">
    <property type="entry name" value="BBOX"/>
    <property type="match status" value="1"/>
</dbReference>
<dbReference type="InterPro" id="IPR001870">
    <property type="entry name" value="B30.2/SPRY"/>
</dbReference>
<dbReference type="PROSITE" id="PS50188">
    <property type="entry name" value="B302_SPRY"/>
    <property type="match status" value="1"/>
</dbReference>
<dbReference type="InterPro" id="IPR000315">
    <property type="entry name" value="Znf_B-box"/>
</dbReference>
<dbReference type="Pfam" id="PF00643">
    <property type="entry name" value="zf-B_box"/>
    <property type="match status" value="1"/>
</dbReference>
<keyword evidence="4" id="KW-0175">Coiled coil</keyword>
<evidence type="ECO:0000256" key="5">
    <source>
        <dbReference type="SAM" id="MobiDB-lite"/>
    </source>
</evidence>
<evidence type="ECO:0000256" key="2">
    <source>
        <dbReference type="ARBA" id="ARBA00022833"/>
    </source>
</evidence>
<protein>
    <submittedName>
        <fullName evidence="9">E3 ubiquitin-protein ligase TRIM39-like</fullName>
    </submittedName>
</protein>
<evidence type="ECO:0000256" key="1">
    <source>
        <dbReference type="ARBA" id="ARBA00022771"/>
    </source>
</evidence>
<keyword evidence="8" id="KW-1185">Reference proteome</keyword>
<dbReference type="InterPro" id="IPR050143">
    <property type="entry name" value="TRIM/RBCC"/>
</dbReference>
<reference evidence="9" key="1">
    <citation type="submission" date="2025-08" db="UniProtKB">
        <authorList>
            <consortium name="RefSeq"/>
        </authorList>
    </citation>
    <scope>IDENTIFICATION</scope>
</reference>
<dbReference type="Pfam" id="PF00622">
    <property type="entry name" value="SPRY"/>
    <property type="match status" value="1"/>
</dbReference>
<feature type="region of interest" description="Disordered" evidence="5">
    <location>
        <begin position="406"/>
        <end position="428"/>
    </location>
</feature>
<dbReference type="PROSITE" id="PS50119">
    <property type="entry name" value="ZF_BBOX"/>
    <property type="match status" value="1"/>
</dbReference>
<keyword evidence="2" id="KW-0862">Zinc</keyword>
<dbReference type="SUPFAM" id="SSF57845">
    <property type="entry name" value="B-box zinc-binding domain"/>
    <property type="match status" value="1"/>
</dbReference>
<dbReference type="FunFam" id="2.60.120.920:FF:000004">
    <property type="entry name" value="Butyrophilin subfamily 1 member A1"/>
    <property type="match status" value="1"/>
</dbReference>
<evidence type="ECO:0000259" key="7">
    <source>
        <dbReference type="PROSITE" id="PS50188"/>
    </source>
</evidence>
<feature type="coiled-coil region" evidence="4">
    <location>
        <begin position="105"/>
        <end position="169"/>
    </location>
</feature>
<evidence type="ECO:0000256" key="3">
    <source>
        <dbReference type="PROSITE-ProRule" id="PRU00024"/>
    </source>
</evidence>
<dbReference type="SMART" id="SM00589">
    <property type="entry name" value="PRY"/>
    <property type="match status" value="1"/>
</dbReference>
<name>A0A6J2WX93_CHACN</name>
<dbReference type="Gene3D" id="2.60.120.920">
    <property type="match status" value="1"/>
</dbReference>
<sequence>MDTLLEGPVLEEGLSLSSCPGGAAICGEHGERLSFFCVDDLSPVCCECGVSDTHNGHRVYPIQEAVEDCKGELECSVHVLQDKVWRCDLVKQTCESAQKHILSQAQSTERQIKEEFEKLHQFLREEEEARIAALREEEEQKTGRIKEHAQKMDGMIDVLSETIREIEKETKVDGVDLQGSYESLVKRIRQCEQSPEKVNSSLINVSEHVGNLRFRVWNKMQQITPYTPVTLDPNTASSCLVISKDLRQVLQLEQHQRLPSVPERFRPYACLLGSEAMTSGRRRWDVDVGDSSNWTLGVAQASVKRGEEFEACPEAGLWTISLRRGQYVALTSPCQTLSLRGRRPRRIRVCVDWDEGFVRFVDPDCDTHLYTFTHTFTEPLLPYFESICKVRPLVILSQKVSVVTEKHQIPEDGDQDSENSPAHEEQIS</sequence>
<dbReference type="AlphaFoldDB" id="A0A6J2WX93"/>
<dbReference type="GeneID" id="115828834"/>
<evidence type="ECO:0000313" key="9">
    <source>
        <dbReference type="RefSeq" id="XP_030648792.1"/>
    </source>
</evidence>
<dbReference type="InterPro" id="IPR003877">
    <property type="entry name" value="SPRY_dom"/>
</dbReference>
<evidence type="ECO:0000313" key="8">
    <source>
        <dbReference type="Proteomes" id="UP000504632"/>
    </source>
</evidence>
<proteinExistence type="predicted"/>
<evidence type="ECO:0000256" key="4">
    <source>
        <dbReference type="SAM" id="Coils"/>
    </source>
</evidence>
<gene>
    <name evidence="9" type="primary">LOC115828834</name>
</gene>
<dbReference type="PRINTS" id="PR01407">
    <property type="entry name" value="BUTYPHLNCDUF"/>
</dbReference>
<dbReference type="SUPFAM" id="SSF49899">
    <property type="entry name" value="Concanavalin A-like lectins/glucanases"/>
    <property type="match status" value="1"/>
</dbReference>
<dbReference type="RefSeq" id="XP_030648792.1">
    <property type="nucleotide sequence ID" value="XM_030792932.1"/>
</dbReference>
<dbReference type="GO" id="GO:0008270">
    <property type="term" value="F:zinc ion binding"/>
    <property type="evidence" value="ECO:0007669"/>
    <property type="project" value="UniProtKB-KW"/>
</dbReference>
<evidence type="ECO:0000259" key="6">
    <source>
        <dbReference type="PROSITE" id="PS50119"/>
    </source>
</evidence>
<dbReference type="OrthoDB" id="9049620at2759"/>
<dbReference type="InterPro" id="IPR006574">
    <property type="entry name" value="PRY"/>
</dbReference>
<dbReference type="Pfam" id="PF13765">
    <property type="entry name" value="PRY"/>
    <property type="match status" value="1"/>
</dbReference>
<dbReference type="Gene3D" id="3.30.160.60">
    <property type="entry name" value="Classic Zinc Finger"/>
    <property type="match status" value="1"/>
</dbReference>
<dbReference type="InterPro" id="IPR013320">
    <property type="entry name" value="ConA-like_dom_sf"/>
</dbReference>
<dbReference type="InParanoid" id="A0A6J2WX93"/>
<feature type="domain" description="B box-type" evidence="6">
    <location>
        <begin position="21"/>
        <end position="62"/>
    </location>
</feature>
<organism evidence="8 9">
    <name type="scientific">Chanos chanos</name>
    <name type="common">Milkfish</name>
    <name type="synonym">Mugil chanos</name>
    <dbReference type="NCBI Taxonomy" id="29144"/>
    <lineage>
        <taxon>Eukaryota</taxon>
        <taxon>Metazoa</taxon>
        <taxon>Chordata</taxon>
        <taxon>Craniata</taxon>
        <taxon>Vertebrata</taxon>
        <taxon>Euteleostomi</taxon>
        <taxon>Actinopterygii</taxon>
        <taxon>Neopterygii</taxon>
        <taxon>Teleostei</taxon>
        <taxon>Ostariophysi</taxon>
        <taxon>Gonorynchiformes</taxon>
        <taxon>Chanidae</taxon>
        <taxon>Chanos</taxon>
    </lineage>
</organism>
<dbReference type="PANTHER" id="PTHR24103">
    <property type="entry name" value="E3 UBIQUITIN-PROTEIN LIGASE TRIM"/>
    <property type="match status" value="1"/>
</dbReference>
<dbReference type="InterPro" id="IPR043136">
    <property type="entry name" value="B30.2/SPRY_sf"/>
</dbReference>
<dbReference type="Proteomes" id="UP000504632">
    <property type="component" value="Chromosome 15"/>
</dbReference>
<keyword evidence="1 3" id="KW-0479">Metal-binding</keyword>
<dbReference type="InterPro" id="IPR003879">
    <property type="entry name" value="Butyrophylin_SPRY"/>
</dbReference>
<keyword evidence="1 3" id="KW-0863">Zinc-finger</keyword>